<evidence type="ECO:0000256" key="1">
    <source>
        <dbReference type="SAM" id="MobiDB-lite"/>
    </source>
</evidence>
<feature type="signal peptide" evidence="2">
    <location>
        <begin position="1"/>
        <end position="25"/>
    </location>
</feature>
<feature type="chain" id="PRO_5008343755" evidence="2">
    <location>
        <begin position="26"/>
        <end position="111"/>
    </location>
</feature>
<evidence type="ECO:0000313" key="3">
    <source>
        <dbReference type="EMBL" id="OBS30342.1"/>
    </source>
</evidence>
<feature type="compositionally biased region" description="Low complexity" evidence="1">
    <location>
        <begin position="74"/>
        <end position="111"/>
    </location>
</feature>
<comment type="caution">
    <text evidence="3">The sequence shown here is derived from an EMBL/GenBank/DDBJ whole genome shotgun (WGS) entry which is preliminary data.</text>
</comment>
<feature type="region of interest" description="Disordered" evidence="1">
    <location>
        <begin position="72"/>
        <end position="111"/>
    </location>
</feature>
<dbReference type="STRING" id="1101373.A9O67_04685"/>
<accession>A0A1A6DTU3</accession>
<name>A0A1A6DTU3_9BURK</name>
<keyword evidence="2" id="KW-0732">Signal</keyword>
<dbReference type="RefSeq" id="WP_068608697.1">
    <property type="nucleotide sequence ID" value="NZ_LZDH01000056.1"/>
</dbReference>
<evidence type="ECO:0000256" key="2">
    <source>
        <dbReference type="SAM" id="SignalP"/>
    </source>
</evidence>
<evidence type="ECO:0000313" key="4">
    <source>
        <dbReference type="Proteomes" id="UP000091969"/>
    </source>
</evidence>
<organism evidence="3 4">
    <name type="scientific">Tepidimonas fonticaldi</name>
    <dbReference type="NCBI Taxonomy" id="1101373"/>
    <lineage>
        <taxon>Bacteria</taxon>
        <taxon>Pseudomonadati</taxon>
        <taxon>Pseudomonadota</taxon>
        <taxon>Betaproteobacteria</taxon>
        <taxon>Burkholderiales</taxon>
        <taxon>Tepidimonas</taxon>
    </lineage>
</organism>
<dbReference type="EMBL" id="LZDH01000056">
    <property type="protein sequence ID" value="OBS30342.1"/>
    <property type="molecule type" value="Genomic_DNA"/>
</dbReference>
<reference evidence="3 4" key="1">
    <citation type="submission" date="2016-06" db="EMBL/GenBank/DDBJ databases">
        <title>Genome sequence of Tepidimonas fonticaldi PL17.</title>
        <authorList>
            <person name="Pinnaka A.K."/>
        </authorList>
    </citation>
    <scope>NUCLEOTIDE SEQUENCE [LARGE SCALE GENOMIC DNA]</scope>
    <source>
        <strain evidence="3 4">PL17</strain>
    </source>
</reference>
<keyword evidence="4" id="KW-1185">Reference proteome</keyword>
<dbReference type="Proteomes" id="UP000091969">
    <property type="component" value="Unassembled WGS sequence"/>
</dbReference>
<protein>
    <submittedName>
        <fullName evidence="3">Uncharacterized protein</fullName>
    </submittedName>
</protein>
<gene>
    <name evidence="3" type="ORF">A9O67_04685</name>
</gene>
<sequence>MRSITPTWRLALLTAALLGSTAAWAKLPAPTLTEEQKAAAELAKAKAAYQAKVDAFKTCKAAERAAEHYFKQHPQAAKPAGAPACADPGRFAEPGAPAAPAGPAAAPAKKS</sequence>
<dbReference type="AlphaFoldDB" id="A0A1A6DTU3"/>
<proteinExistence type="predicted"/>